<reference evidence="2 3" key="1">
    <citation type="submission" date="2024-05" db="EMBL/GenBank/DDBJ databases">
        <authorList>
            <person name="Wallberg A."/>
        </authorList>
    </citation>
    <scope>NUCLEOTIDE SEQUENCE [LARGE SCALE GENOMIC DNA]</scope>
</reference>
<dbReference type="Pfam" id="PF00646">
    <property type="entry name" value="F-box"/>
    <property type="match status" value="1"/>
</dbReference>
<dbReference type="Proteomes" id="UP001497623">
    <property type="component" value="Unassembled WGS sequence"/>
</dbReference>
<dbReference type="InterPro" id="IPR001810">
    <property type="entry name" value="F-box_dom"/>
</dbReference>
<evidence type="ECO:0000313" key="2">
    <source>
        <dbReference type="EMBL" id="CAL4202663.1"/>
    </source>
</evidence>
<dbReference type="SUPFAM" id="SSF81383">
    <property type="entry name" value="F-box domain"/>
    <property type="match status" value="1"/>
</dbReference>
<comment type="caution">
    <text evidence="2">The sequence shown here is derived from an EMBL/GenBank/DDBJ whole genome shotgun (WGS) entry which is preliminary data.</text>
</comment>
<name>A0AAV2SHQ4_MEGNR</name>
<organism evidence="2 3">
    <name type="scientific">Meganyctiphanes norvegica</name>
    <name type="common">Northern krill</name>
    <name type="synonym">Thysanopoda norvegica</name>
    <dbReference type="NCBI Taxonomy" id="48144"/>
    <lineage>
        <taxon>Eukaryota</taxon>
        <taxon>Metazoa</taxon>
        <taxon>Ecdysozoa</taxon>
        <taxon>Arthropoda</taxon>
        <taxon>Crustacea</taxon>
        <taxon>Multicrustacea</taxon>
        <taxon>Malacostraca</taxon>
        <taxon>Eumalacostraca</taxon>
        <taxon>Eucarida</taxon>
        <taxon>Euphausiacea</taxon>
        <taxon>Euphausiidae</taxon>
        <taxon>Meganyctiphanes</taxon>
    </lineage>
</organism>
<dbReference type="AlphaFoldDB" id="A0AAV2SHQ4"/>
<evidence type="ECO:0000313" key="3">
    <source>
        <dbReference type="Proteomes" id="UP001497623"/>
    </source>
</evidence>
<gene>
    <name evidence="2" type="ORF">MNOR_LOCUS37701</name>
</gene>
<proteinExistence type="predicted"/>
<dbReference type="PROSITE" id="PS50181">
    <property type="entry name" value="FBOX"/>
    <property type="match status" value="1"/>
</dbReference>
<dbReference type="Gene3D" id="1.20.1280.50">
    <property type="match status" value="1"/>
</dbReference>
<feature type="domain" description="F-box" evidence="1">
    <location>
        <begin position="3"/>
        <end position="51"/>
    </location>
</feature>
<keyword evidence="3" id="KW-1185">Reference proteome</keyword>
<dbReference type="EMBL" id="CAXKWB010078456">
    <property type="protein sequence ID" value="CAL4202663.1"/>
    <property type="molecule type" value="Genomic_DNA"/>
</dbReference>
<dbReference type="InterPro" id="IPR036047">
    <property type="entry name" value="F-box-like_dom_sf"/>
</dbReference>
<sequence>MDVANLSSLPCELLIQVFHHIPIKSIWSTIPKVCQSWNDLLQQMSYWWERLDYEGIHISKDYRLGLIRNIDPSRIVQLLRETCIIYALTQKPSFEEASISQGGIWEMGELDIHIISIHLMFRTPRLAVLNVSPHFIEYKDADILLLQLSLTNCEVHIIDEPSLKLEDNSTTDDVLNRLVRDNMQCKITSVSGCVKSIHCLPKSVEILKLSISCDNNGQVVDPGIAELKQAIPALRDLEFHVLRASKVADLTILPAVTMGKDLEAYSTRYYINRASLAKKCMEMNDFI</sequence>
<accession>A0AAV2SHQ4</accession>
<protein>
    <recommendedName>
        <fullName evidence="1">F-box domain-containing protein</fullName>
    </recommendedName>
</protein>
<evidence type="ECO:0000259" key="1">
    <source>
        <dbReference type="PROSITE" id="PS50181"/>
    </source>
</evidence>